<gene>
    <name evidence="7" type="ORF">DL764_008270</name>
</gene>
<dbReference type="CDD" id="cd00833">
    <property type="entry name" value="PKS"/>
    <property type="match status" value="1"/>
</dbReference>
<keyword evidence="3" id="KW-0808">Transferase</keyword>
<dbReference type="GO" id="GO:0044550">
    <property type="term" value="P:secondary metabolite biosynthetic process"/>
    <property type="evidence" value="ECO:0007669"/>
    <property type="project" value="TreeGrafter"/>
</dbReference>
<dbReference type="Pfam" id="PF00698">
    <property type="entry name" value="Acyl_transf_1"/>
    <property type="match status" value="1"/>
</dbReference>
<dbReference type="SMART" id="SM00827">
    <property type="entry name" value="PKS_AT"/>
    <property type="match status" value="1"/>
</dbReference>
<dbReference type="Gene3D" id="3.30.70.250">
    <property type="entry name" value="Malonyl-CoA ACP transacylase, ACP-binding"/>
    <property type="match status" value="1"/>
</dbReference>
<evidence type="ECO:0000256" key="3">
    <source>
        <dbReference type="ARBA" id="ARBA00022679"/>
    </source>
</evidence>
<dbReference type="InterPro" id="IPR014043">
    <property type="entry name" value="Acyl_transferase_dom"/>
</dbReference>
<keyword evidence="8" id="KW-1185">Reference proteome</keyword>
<keyword evidence="2" id="KW-0597">Phosphoprotein</keyword>
<evidence type="ECO:0000256" key="5">
    <source>
        <dbReference type="SAM" id="MobiDB-lite"/>
    </source>
</evidence>
<dbReference type="AlphaFoldDB" id="A0A4Q4T066"/>
<dbReference type="PANTHER" id="PTHR43775:SF49">
    <property type="entry name" value="SYNTHASE, PUTATIVE (JCVI)-RELATED"/>
    <property type="match status" value="1"/>
</dbReference>
<dbReference type="SUPFAM" id="SSF53901">
    <property type="entry name" value="Thiolase-like"/>
    <property type="match status" value="1"/>
</dbReference>
<dbReference type="SUPFAM" id="SSF52151">
    <property type="entry name" value="FabD/lysophospholipase-like"/>
    <property type="match status" value="1"/>
</dbReference>
<dbReference type="GO" id="GO:0004312">
    <property type="term" value="F:fatty acid synthase activity"/>
    <property type="evidence" value="ECO:0007669"/>
    <property type="project" value="TreeGrafter"/>
</dbReference>
<dbReference type="InterPro" id="IPR016035">
    <property type="entry name" value="Acyl_Trfase/lysoPLipase"/>
</dbReference>
<dbReference type="EMBL" id="QJNU01000630">
    <property type="protein sequence ID" value="RYO91602.1"/>
    <property type="molecule type" value="Genomic_DNA"/>
</dbReference>
<evidence type="ECO:0000256" key="1">
    <source>
        <dbReference type="ARBA" id="ARBA00022450"/>
    </source>
</evidence>
<dbReference type="STRING" id="155417.A0A4Q4T066"/>
<reference evidence="7 8" key="1">
    <citation type="submission" date="2018-06" db="EMBL/GenBank/DDBJ databases">
        <title>Complete Genomes of Monosporascus.</title>
        <authorList>
            <person name="Robinson A.J."/>
            <person name="Natvig D.O."/>
        </authorList>
    </citation>
    <scope>NUCLEOTIDE SEQUENCE [LARGE SCALE GENOMIC DNA]</scope>
    <source>
        <strain evidence="7 8">CBS 110550</strain>
    </source>
</reference>
<dbReference type="InterPro" id="IPR020841">
    <property type="entry name" value="PKS_Beta-ketoAc_synthase_dom"/>
</dbReference>
<evidence type="ECO:0000313" key="8">
    <source>
        <dbReference type="Proteomes" id="UP000293360"/>
    </source>
</evidence>
<dbReference type="PANTHER" id="PTHR43775">
    <property type="entry name" value="FATTY ACID SYNTHASE"/>
    <property type="match status" value="1"/>
</dbReference>
<feature type="region of interest" description="Disordered" evidence="5">
    <location>
        <begin position="1051"/>
        <end position="1073"/>
    </location>
</feature>
<evidence type="ECO:0000256" key="4">
    <source>
        <dbReference type="ARBA" id="ARBA00023268"/>
    </source>
</evidence>
<dbReference type="InterPro" id="IPR014031">
    <property type="entry name" value="Ketoacyl_synth_C"/>
</dbReference>
<dbReference type="OrthoDB" id="4779776at2759"/>
<feature type="compositionally biased region" description="Polar residues" evidence="5">
    <location>
        <begin position="1051"/>
        <end position="1068"/>
    </location>
</feature>
<dbReference type="SMART" id="SM00825">
    <property type="entry name" value="PKS_KS"/>
    <property type="match status" value="1"/>
</dbReference>
<evidence type="ECO:0000313" key="7">
    <source>
        <dbReference type="EMBL" id="RYO91602.1"/>
    </source>
</evidence>
<evidence type="ECO:0000256" key="2">
    <source>
        <dbReference type="ARBA" id="ARBA00022553"/>
    </source>
</evidence>
<dbReference type="Pfam" id="PF00109">
    <property type="entry name" value="ketoacyl-synt"/>
    <property type="match status" value="2"/>
</dbReference>
<dbReference type="Gene3D" id="3.40.366.10">
    <property type="entry name" value="Malonyl-Coenzyme A Acyl Carrier Protein, domain 2"/>
    <property type="match status" value="1"/>
</dbReference>
<dbReference type="GO" id="GO:0006633">
    <property type="term" value="P:fatty acid biosynthetic process"/>
    <property type="evidence" value="ECO:0007669"/>
    <property type="project" value="TreeGrafter"/>
</dbReference>
<feature type="domain" description="Ketosynthase family 3 (KS3)" evidence="6">
    <location>
        <begin position="8"/>
        <end position="402"/>
    </location>
</feature>
<dbReference type="Gene3D" id="1.10.287.1960">
    <property type="match status" value="1"/>
</dbReference>
<keyword evidence="1" id="KW-0596">Phosphopantetheine</keyword>
<dbReference type="Proteomes" id="UP000293360">
    <property type="component" value="Unassembled WGS sequence"/>
</dbReference>
<dbReference type="InterPro" id="IPR001227">
    <property type="entry name" value="Ac_transferase_dom_sf"/>
</dbReference>
<dbReference type="InterPro" id="IPR050091">
    <property type="entry name" value="PKS_NRPS_Biosynth_Enz"/>
</dbReference>
<organism evidence="7 8">
    <name type="scientific">Monosporascus ibericus</name>
    <dbReference type="NCBI Taxonomy" id="155417"/>
    <lineage>
        <taxon>Eukaryota</taxon>
        <taxon>Fungi</taxon>
        <taxon>Dikarya</taxon>
        <taxon>Ascomycota</taxon>
        <taxon>Pezizomycotina</taxon>
        <taxon>Sordariomycetes</taxon>
        <taxon>Xylariomycetidae</taxon>
        <taxon>Xylariales</taxon>
        <taxon>Xylariales incertae sedis</taxon>
        <taxon>Monosporascus</taxon>
    </lineage>
</organism>
<name>A0A4Q4T066_9PEZI</name>
<dbReference type="Gene3D" id="3.40.47.10">
    <property type="match status" value="2"/>
</dbReference>
<proteinExistence type="predicted"/>
<accession>A0A4Q4T066</accession>
<protein>
    <recommendedName>
        <fullName evidence="6">Ketosynthase family 3 (KS3) domain-containing protein</fullName>
    </recommendedName>
</protein>
<comment type="caution">
    <text evidence="7">The sequence shown here is derived from an EMBL/GenBank/DDBJ whole genome shotgun (WGS) entry which is preliminary data.</text>
</comment>
<dbReference type="InterPro" id="IPR014030">
    <property type="entry name" value="Ketoacyl_synth_N"/>
</dbReference>
<dbReference type="Gene3D" id="3.30.70.3290">
    <property type="match status" value="1"/>
</dbReference>
<dbReference type="InterPro" id="IPR016039">
    <property type="entry name" value="Thiolase-like"/>
</dbReference>
<keyword evidence="4" id="KW-0511">Multifunctional enzyme</keyword>
<sequence>MESPGGPPPPIAVVIIGLRLPGKITTTDEFWELLVSRKSTRSQVPQTRYNIGAFHSASDKPGTVNNPYGHYLDCELDRMDASFFSMSKPEVDRLDPQQRLLLEVVWECMESGGQRDWRGGNIGCYVGVYGDDCLCARASLIVTSMTIRTGCSLSLVGLHEACQAIYSGACGSAVVAGTSVLMSPTLAVILSEQGVLSPTGSCNSFDARADGYARGEAVNAVYIKKLSDAMRDGDPIRGVIRATGVNFDGKTRGITNPSCESQEALIRKIYQVAGISFPGDTGFVECHGTGTTVGDPLEVTTVGKVFGNEGVFIGSVKPNVGHSEGASGITSMIKAILALEHETIPPNINFAVPNPKKVLLDPEEQSKIQRAEFSQPICTAVQIGLVNPLSSWNVKASAVVGHSSGEIAAAYTAGSLILEAAIIIAYYRGQVAEQDGRAGGMATVALSRAVVASYLQEGVVLVCENSPGNVTLSGDSEQLDIVMQSIKADRPDCFVRRMKVEKAYHPHHMREIGAIYQSLLEIYVTDTKPSIPFYSTVTGKRVIKGSNLGPSYWRSNLESPVLFSSAVRLMLQQAQEDSLLLEVGPHSALSGPLRDISQSVGPQYRAPYVPTLIRKENETKALLKALGQLFQEGVPVDIVPSLSPNKPSQWYVVPLTFPSVPSLMRLYYSDASIQSMESDLDEFPAFPNANFDYGYGLGMRDLRGRPGQPKPARASRLCPEFRRCDLAAVYSELGEDDHAVVDGIEDAKEFIEAVLAEHPIRPFLDLTLTLTLYHLCHMRDIRIQAATTGWTDTMDILVFNITEEHVKALRIIGDATGGFGSFPKMLLLADLDEAGLSFLLVEPGRRIIPRCWKLTCDKKGIQYHKVTHTMRGGDWDDDHVKQHRGLIHSRGLPRDLDDVIPSKPAATSAFETARRRPKSTVDDILTDRTGSLNPSYRIWAIKADIWKIAKLLVEEMASANLLGGPIEGLVLHLIKKTFARLGVRTKSDLHSLVGDTAAVQAQVADALSLVEQNEANTESKLSDINRRLDDVMSKLAGANLTLLPYGTDPNNISSTSPMDWSPSATQPSRWRRGPSQVYPALDVRFPNHHSSAGRDCRRFPNLPALL</sequence>
<dbReference type="Pfam" id="PF02801">
    <property type="entry name" value="Ketoacyl-synt_C"/>
    <property type="match status" value="1"/>
</dbReference>
<dbReference type="PROSITE" id="PS52004">
    <property type="entry name" value="KS3_2"/>
    <property type="match status" value="1"/>
</dbReference>
<dbReference type="InterPro" id="IPR016036">
    <property type="entry name" value="Malonyl_transacylase_ACP-bd"/>
</dbReference>
<dbReference type="SUPFAM" id="SSF55048">
    <property type="entry name" value="Probable ACP-binding domain of malonyl-CoA ACP transacylase"/>
    <property type="match status" value="1"/>
</dbReference>
<evidence type="ECO:0000259" key="6">
    <source>
        <dbReference type="PROSITE" id="PS52004"/>
    </source>
</evidence>